<feature type="compositionally biased region" description="Polar residues" evidence="1">
    <location>
        <begin position="71"/>
        <end position="84"/>
    </location>
</feature>
<dbReference type="EMBL" id="AM920439">
    <property type="protein sequence ID" value="CAP87112.1"/>
    <property type="molecule type" value="Genomic_DNA"/>
</dbReference>
<sequence>MGKLAQDVNVPISGPDRKSIEKTKTSPLPVNETLSSKYEPELLRKMQEKAALYTTALETPHNNKSRKPTGRHTQTLYPTGTPSANRKRENSCTKDVSPCLRASLRRYSSGTGLVSKARRKLCFLLVPSTYSLSWPTRPRVDGRTAAVPLRAKSFESSYTLNQTEAVNPVAVVAFMLPSWRTTFKIVVMLRRDPRQLPLSWSAKHCQSYLALFSRIANRADMLLNPSSTFGIKV</sequence>
<evidence type="ECO:0000313" key="3">
    <source>
        <dbReference type="Proteomes" id="UP000000724"/>
    </source>
</evidence>
<reference evidence="2 3" key="1">
    <citation type="journal article" date="2008" name="Nat. Biotechnol.">
        <title>Genome sequencing and analysis of the filamentous fungus Penicillium chrysogenum.</title>
        <authorList>
            <person name="van den Berg M.A."/>
            <person name="Albang R."/>
            <person name="Albermann K."/>
            <person name="Badger J.H."/>
            <person name="Daran J.-M."/>
            <person name="Driessen A.J.M."/>
            <person name="Garcia-Estrada C."/>
            <person name="Fedorova N.D."/>
            <person name="Harris D.M."/>
            <person name="Heijne W.H.M."/>
            <person name="Joardar V.S."/>
            <person name="Kiel J.A.K.W."/>
            <person name="Kovalchuk A."/>
            <person name="Martin J.F."/>
            <person name="Nierman W.C."/>
            <person name="Nijland J.G."/>
            <person name="Pronk J.T."/>
            <person name="Roubos J.A."/>
            <person name="van der Klei I.J."/>
            <person name="van Peij N.N.M.E."/>
            <person name="Veenhuis M."/>
            <person name="von Doehren H."/>
            <person name="Wagner C."/>
            <person name="Wortman J.R."/>
            <person name="Bovenberg R.A.L."/>
        </authorList>
    </citation>
    <scope>NUCLEOTIDE SEQUENCE [LARGE SCALE GENOMIC DNA]</scope>
    <source>
        <strain evidence="3">ATCC 28089 / DSM 1075 / NRRL 1951 / Wisconsin 54-1255</strain>
    </source>
</reference>
<feature type="compositionally biased region" description="Polar residues" evidence="1">
    <location>
        <begin position="25"/>
        <end position="36"/>
    </location>
</feature>
<organism evidence="2 3">
    <name type="scientific">Penicillium rubens (strain ATCC 28089 / DSM 1075 / NRRL 1951 / Wisconsin 54-1255)</name>
    <name type="common">Penicillium chrysogenum</name>
    <dbReference type="NCBI Taxonomy" id="500485"/>
    <lineage>
        <taxon>Eukaryota</taxon>
        <taxon>Fungi</taxon>
        <taxon>Dikarya</taxon>
        <taxon>Ascomycota</taxon>
        <taxon>Pezizomycotina</taxon>
        <taxon>Eurotiomycetes</taxon>
        <taxon>Eurotiomycetidae</taxon>
        <taxon>Eurotiales</taxon>
        <taxon>Aspergillaceae</taxon>
        <taxon>Penicillium</taxon>
        <taxon>Penicillium chrysogenum species complex</taxon>
    </lineage>
</organism>
<dbReference type="AlphaFoldDB" id="B6HWY7"/>
<accession>B6HWY7</accession>
<feature type="region of interest" description="Disordered" evidence="1">
    <location>
        <begin position="56"/>
        <end position="92"/>
    </location>
</feature>
<evidence type="ECO:0000313" key="2">
    <source>
        <dbReference type="EMBL" id="CAP87112.1"/>
    </source>
</evidence>
<gene>
    <name evidence="2" type="ORF">Pc24g02040</name>
    <name evidence="2" type="ORF">PCH_Pc24g02040</name>
</gene>
<protein>
    <submittedName>
        <fullName evidence="2">Uncharacterized protein</fullName>
    </submittedName>
</protein>
<dbReference type="HOGENOM" id="CLU_1190240_0_0_1"/>
<feature type="region of interest" description="Disordered" evidence="1">
    <location>
        <begin position="1"/>
        <end position="36"/>
    </location>
</feature>
<dbReference type="Proteomes" id="UP000000724">
    <property type="component" value="Contig Pc00c24"/>
</dbReference>
<evidence type="ECO:0000256" key="1">
    <source>
        <dbReference type="SAM" id="MobiDB-lite"/>
    </source>
</evidence>
<keyword evidence="3" id="KW-1185">Reference proteome</keyword>
<dbReference type="VEuPathDB" id="FungiDB:PCH_Pc24g02040"/>
<proteinExistence type="predicted"/>
<feature type="compositionally biased region" description="Basic and acidic residues" evidence="1">
    <location>
        <begin position="15"/>
        <end position="24"/>
    </location>
</feature>
<name>B6HWY7_PENRW</name>